<feature type="chain" id="PRO_5022870070" description="DUF4157 domain-containing protein" evidence="1">
    <location>
        <begin position="23"/>
        <end position="512"/>
    </location>
</feature>
<proteinExistence type="predicted"/>
<reference evidence="2 3" key="1">
    <citation type="submission" date="2019-08" db="EMBL/GenBank/DDBJ databases">
        <title>Complete genome sequence of Terriglobus albidus strain ORNL.</title>
        <authorList>
            <person name="Podar M."/>
        </authorList>
    </citation>
    <scope>NUCLEOTIDE SEQUENCE [LARGE SCALE GENOMIC DNA]</scope>
    <source>
        <strain evidence="2 3">ORNL</strain>
    </source>
</reference>
<dbReference type="OrthoDB" id="263516at2"/>
<dbReference type="RefSeq" id="WP_147649121.1">
    <property type="nucleotide sequence ID" value="NZ_CP042806.1"/>
</dbReference>
<evidence type="ECO:0000313" key="3">
    <source>
        <dbReference type="Proteomes" id="UP000321820"/>
    </source>
</evidence>
<gene>
    <name evidence="2" type="ORF">FTW19_18830</name>
</gene>
<evidence type="ECO:0000256" key="1">
    <source>
        <dbReference type="SAM" id="SignalP"/>
    </source>
</evidence>
<accession>A0A5B9EHE1</accession>
<evidence type="ECO:0008006" key="4">
    <source>
        <dbReference type="Google" id="ProtNLM"/>
    </source>
</evidence>
<dbReference type="KEGG" id="talb:FTW19_18830"/>
<organism evidence="2 3">
    <name type="scientific">Terriglobus albidus</name>
    <dbReference type="NCBI Taxonomy" id="1592106"/>
    <lineage>
        <taxon>Bacteria</taxon>
        <taxon>Pseudomonadati</taxon>
        <taxon>Acidobacteriota</taxon>
        <taxon>Terriglobia</taxon>
        <taxon>Terriglobales</taxon>
        <taxon>Acidobacteriaceae</taxon>
        <taxon>Terriglobus</taxon>
    </lineage>
</organism>
<dbReference type="EMBL" id="CP042806">
    <property type="protein sequence ID" value="QEE29851.1"/>
    <property type="molecule type" value="Genomic_DNA"/>
</dbReference>
<keyword evidence="3" id="KW-1185">Reference proteome</keyword>
<sequence length="512" mass="56467">MRHPYRAVVAVTLSLLPLAAFAQTQAPGPPPGSSDAGKKPEVHITPKEAEALFKSVDEIQGFAAKDSGLRSSRPVKKVLITRDAVTKYLKQKFDEDEGAKRMERSEIVLKKFGLLDRDFDLKPFLLSLLTEQIAGYYDNKTKTINLLDWVDAETQKPVMAHELTHALQDQHVDLTKWGDQGLKDIAKNAQQDNAHIKNDEVDTTREAVLEGQAMVVFVDYSMKDTGRTLADVPEELMGRMKDMLSGTESSPVLARAPLILQQSLLFPYANGLTFEQSILRRSGVQKAFTGVLDDPPVNTSQIMHPESYVTKVPQPLIHLADIHPLIEKDYTPYDVGVLGEFDVHMLAELFAGPQMADALAPAWAGGVYYAALKKNVPATTGNLGLLYYSRWKNTDSAESFQKLYTAQLARKYSGLQRRKDDEKEGEEIYSTSEGDVLVSTMGSGVFTSEGFPLEMARKLRDQITSNQGEGPTRLALQPLSAPLITGFARLGAMKAGIHAAERYTQSLAPTGE</sequence>
<feature type="signal peptide" evidence="1">
    <location>
        <begin position="1"/>
        <end position="22"/>
    </location>
</feature>
<evidence type="ECO:0000313" key="2">
    <source>
        <dbReference type="EMBL" id="QEE29851.1"/>
    </source>
</evidence>
<keyword evidence="1" id="KW-0732">Signal</keyword>
<protein>
    <recommendedName>
        <fullName evidence="4">DUF4157 domain-containing protein</fullName>
    </recommendedName>
</protein>
<dbReference type="AlphaFoldDB" id="A0A5B9EHE1"/>
<name>A0A5B9EHE1_9BACT</name>
<dbReference type="Proteomes" id="UP000321820">
    <property type="component" value="Chromosome"/>
</dbReference>